<sequence length="243" mass="27078">ALMNQCMGCVILEVVLQDRLFLFVFGGPNAEYEDEELAYKNVYECRLVKQIWTQYWEKRDWFRAMVLLATFDHYDLQTLLIKKDPKTHGAERLGLSPIQEGLVKRTHSAPDGRRRRTTSAPSSPRGTRDAISEKLGRAWSPAYEEIIVTNGNHPEEDFQDPNVPLPLLQRADRSLSLASASSSEPTDQSILGPLGPQVKWMPTRPVDCRADSGLSSWSYSSSGICPPGSVPSSVSSASILIIE</sequence>
<dbReference type="Proteomes" id="UP000626109">
    <property type="component" value="Unassembled WGS sequence"/>
</dbReference>
<dbReference type="AlphaFoldDB" id="A0A813K505"/>
<name>A0A813K505_POLGL</name>
<evidence type="ECO:0000313" key="3">
    <source>
        <dbReference type="Proteomes" id="UP000626109"/>
    </source>
</evidence>
<evidence type="ECO:0000256" key="1">
    <source>
        <dbReference type="SAM" id="MobiDB-lite"/>
    </source>
</evidence>
<accession>A0A813K505</accession>
<comment type="caution">
    <text evidence="2">The sequence shown here is derived from an EMBL/GenBank/DDBJ whole genome shotgun (WGS) entry which is preliminary data.</text>
</comment>
<reference evidence="2" key="1">
    <citation type="submission" date="2021-02" db="EMBL/GenBank/DDBJ databases">
        <authorList>
            <person name="Dougan E. K."/>
            <person name="Rhodes N."/>
            <person name="Thang M."/>
            <person name="Chan C."/>
        </authorList>
    </citation>
    <scope>NUCLEOTIDE SEQUENCE</scope>
</reference>
<proteinExistence type="predicted"/>
<gene>
    <name evidence="2" type="ORF">PGLA2088_LOCUS26879</name>
</gene>
<feature type="region of interest" description="Disordered" evidence="1">
    <location>
        <begin position="104"/>
        <end position="131"/>
    </location>
</feature>
<organism evidence="2 3">
    <name type="scientific">Polarella glacialis</name>
    <name type="common">Dinoflagellate</name>
    <dbReference type="NCBI Taxonomy" id="89957"/>
    <lineage>
        <taxon>Eukaryota</taxon>
        <taxon>Sar</taxon>
        <taxon>Alveolata</taxon>
        <taxon>Dinophyceae</taxon>
        <taxon>Suessiales</taxon>
        <taxon>Suessiaceae</taxon>
        <taxon>Polarella</taxon>
    </lineage>
</organism>
<evidence type="ECO:0000313" key="2">
    <source>
        <dbReference type="EMBL" id="CAE8690282.1"/>
    </source>
</evidence>
<feature type="non-terminal residue" evidence="2">
    <location>
        <position position="1"/>
    </location>
</feature>
<feature type="non-terminal residue" evidence="2">
    <location>
        <position position="243"/>
    </location>
</feature>
<feature type="region of interest" description="Disordered" evidence="1">
    <location>
        <begin position="176"/>
        <end position="198"/>
    </location>
</feature>
<dbReference type="EMBL" id="CAJNNW010027233">
    <property type="protein sequence ID" value="CAE8690282.1"/>
    <property type="molecule type" value="Genomic_DNA"/>
</dbReference>
<protein>
    <submittedName>
        <fullName evidence="2">Uncharacterized protein</fullName>
    </submittedName>
</protein>